<keyword evidence="5" id="KW-1133">Transmembrane helix</keyword>
<dbReference type="InterPro" id="IPR003660">
    <property type="entry name" value="HAMP_dom"/>
</dbReference>
<dbReference type="Proteomes" id="UP000706525">
    <property type="component" value="Unassembled WGS sequence"/>
</dbReference>
<evidence type="ECO:0000256" key="2">
    <source>
        <dbReference type="ARBA" id="ARBA00029447"/>
    </source>
</evidence>
<dbReference type="PANTHER" id="PTHR43531:SF14">
    <property type="entry name" value="METHYL-ACCEPTING CHEMOTAXIS PROTEIN I-RELATED"/>
    <property type="match status" value="1"/>
</dbReference>
<evidence type="ECO:0000256" key="4">
    <source>
        <dbReference type="SAM" id="Coils"/>
    </source>
</evidence>
<dbReference type="SUPFAM" id="SSF58104">
    <property type="entry name" value="Methyl-accepting chemotaxis protein (MCP) signaling domain"/>
    <property type="match status" value="1"/>
</dbReference>
<keyword evidence="4" id="KW-0175">Coiled coil</keyword>
<keyword evidence="9" id="KW-1185">Reference proteome</keyword>
<dbReference type="Pfam" id="PF00015">
    <property type="entry name" value="MCPsignal"/>
    <property type="match status" value="1"/>
</dbReference>
<dbReference type="InterPro" id="IPR004089">
    <property type="entry name" value="MCPsignal_dom"/>
</dbReference>
<evidence type="ECO:0000256" key="3">
    <source>
        <dbReference type="PROSITE-ProRule" id="PRU00284"/>
    </source>
</evidence>
<protein>
    <submittedName>
        <fullName evidence="8">IS66 family transposase ISPsy43</fullName>
    </submittedName>
</protein>
<dbReference type="Gene3D" id="1.10.287.950">
    <property type="entry name" value="Methyl-accepting chemotaxis protein"/>
    <property type="match status" value="1"/>
</dbReference>
<evidence type="ECO:0000259" key="7">
    <source>
        <dbReference type="PROSITE" id="PS50885"/>
    </source>
</evidence>
<dbReference type="RefSeq" id="WP_223995434.1">
    <property type="nucleotide sequence ID" value="NZ_CAJZAG010000017.1"/>
</dbReference>
<evidence type="ECO:0000256" key="5">
    <source>
        <dbReference type="SAM" id="Phobius"/>
    </source>
</evidence>
<keyword evidence="5" id="KW-0472">Membrane</keyword>
<feature type="domain" description="Methyl-accepting transducer" evidence="6">
    <location>
        <begin position="405"/>
        <end position="634"/>
    </location>
</feature>
<evidence type="ECO:0000259" key="6">
    <source>
        <dbReference type="PROSITE" id="PS50111"/>
    </source>
</evidence>
<accession>A0ABM8Y0G3</accession>
<comment type="similarity">
    <text evidence="2">Belongs to the methyl-accepting chemotaxis (MCP) protein family.</text>
</comment>
<evidence type="ECO:0000313" key="9">
    <source>
        <dbReference type="Proteomes" id="UP000706525"/>
    </source>
</evidence>
<dbReference type="PROSITE" id="PS50111">
    <property type="entry name" value="CHEMOTAXIS_TRANSDUC_2"/>
    <property type="match status" value="1"/>
</dbReference>
<organism evidence="8 9">
    <name type="scientific">Cupriavidus pampae</name>
    <dbReference type="NCBI Taxonomy" id="659251"/>
    <lineage>
        <taxon>Bacteria</taxon>
        <taxon>Pseudomonadati</taxon>
        <taxon>Pseudomonadota</taxon>
        <taxon>Betaproteobacteria</taxon>
        <taxon>Burkholderiales</taxon>
        <taxon>Burkholderiaceae</taxon>
        <taxon>Cupriavidus</taxon>
    </lineage>
</organism>
<dbReference type="InterPro" id="IPR051310">
    <property type="entry name" value="MCP_chemotaxis"/>
</dbReference>
<dbReference type="SMART" id="SM00283">
    <property type="entry name" value="MA"/>
    <property type="match status" value="1"/>
</dbReference>
<proteinExistence type="inferred from homology"/>
<dbReference type="PROSITE" id="PS50885">
    <property type="entry name" value="HAMP"/>
    <property type="match status" value="1"/>
</dbReference>
<reference evidence="8 9" key="1">
    <citation type="submission" date="2021-08" db="EMBL/GenBank/DDBJ databases">
        <authorList>
            <person name="Peeters C."/>
        </authorList>
    </citation>
    <scope>NUCLEOTIDE SEQUENCE [LARGE SCALE GENOMIC DNA]</scope>
    <source>
        <strain evidence="8 9">LMG 32289</strain>
    </source>
</reference>
<feature type="domain" description="HAMP" evidence="7">
    <location>
        <begin position="354"/>
        <end position="400"/>
    </location>
</feature>
<evidence type="ECO:0000256" key="1">
    <source>
        <dbReference type="ARBA" id="ARBA00022481"/>
    </source>
</evidence>
<feature type="transmembrane region" description="Helical" evidence="5">
    <location>
        <begin position="325"/>
        <end position="346"/>
    </location>
</feature>
<dbReference type="CDD" id="cd06225">
    <property type="entry name" value="HAMP"/>
    <property type="match status" value="1"/>
</dbReference>
<sequence>MAVFLSPAVRLMARLSINRKLVLLTVLFLIPLCGALFAVFAQSVQAIGATRDELRGLVIVERALDFMRETQVRRGAANGVLSGNDSFQATFERADAKAAELLAALLTEVGNAPDFQVEADARKLDEAWQQIRQIKIGAGLNTPAPPLFDRHTALVKQTRLFVGDVADRSSLALDPDAGSYYLINLMVSPMPRLAELGALARGRGAGIIARGGFADATQQAELVTLAEQIQEGLESVRRDVARVVRGAPAERERIEAVTKKLAAMDNFYRTMKVSMLGSSGITIDAKTYFAEGTAAIDGVADLNREFATLAREMLDARMAAEQRQLLLLGALALLTVGAACYLFAGFSVGMREDVRDVTELVTRINAGDLAVSVEARGRDELSAVKRHLMSMVQTLRGLIGDTKEGAQNVLVAANEIAQGNTDLSQRTEEQASSLEQTAASMEELTSIVQQNAGNAQQASQLAGEASRIASDGGESVARMRTTMGEIEADSRRIVEIIAVIDGIAFQTNILALNAAVEAARAGEYGRGFAVVASEVRSLAQRAANSAKEIRLLISQSVERVATGNTLAGQTAATMQEIVAAVRRVTAMMDEISTASHEQSSGIAQVNQAVTQMDQVTQQNAALVEEAAAAAQALHEQALRMERSVSVFRLEGQAEQRPLALSV</sequence>
<keyword evidence="5" id="KW-0812">Transmembrane</keyword>
<gene>
    <name evidence="8" type="ORF">LMG32289_06305</name>
</gene>
<keyword evidence="3" id="KW-0807">Transducer</keyword>
<dbReference type="PANTHER" id="PTHR43531">
    <property type="entry name" value="PROTEIN ICFG"/>
    <property type="match status" value="1"/>
</dbReference>
<comment type="caution">
    <text evidence="8">The sequence shown here is derived from an EMBL/GenBank/DDBJ whole genome shotgun (WGS) entry which is preliminary data.</text>
</comment>
<evidence type="ECO:0000313" key="8">
    <source>
        <dbReference type="EMBL" id="CAG9186206.1"/>
    </source>
</evidence>
<feature type="coiled-coil region" evidence="4">
    <location>
        <begin position="605"/>
        <end position="632"/>
    </location>
</feature>
<dbReference type="CDD" id="cd11386">
    <property type="entry name" value="MCP_signal"/>
    <property type="match status" value="1"/>
</dbReference>
<name>A0ABM8Y0G3_9BURK</name>
<keyword evidence="1" id="KW-0488">Methylation</keyword>
<dbReference type="EMBL" id="CAJZAG010000017">
    <property type="protein sequence ID" value="CAG9186206.1"/>
    <property type="molecule type" value="Genomic_DNA"/>
</dbReference>